<feature type="domain" description="Transcription factor COE DNA-binding" evidence="3">
    <location>
        <begin position="17"/>
        <end position="186"/>
    </location>
</feature>
<dbReference type="Pfam" id="PF16422">
    <property type="entry name" value="COE1_DBD"/>
    <property type="match status" value="1"/>
</dbReference>
<name>A0A8C2RSM5_CAPHI</name>
<dbReference type="CDD" id="cd11606">
    <property type="entry name" value="COE_DBD"/>
    <property type="match status" value="1"/>
</dbReference>
<evidence type="ECO:0000256" key="1">
    <source>
        <dbReference type="ARBA" id="ARBA00022473"/>
    </source>
</evidence>
<dbReference type="InterPro" id="IPR003523">
    <property type="entry name" value="Transcription_factor_COE"/>
</dbReference>
<evidence type="ECO:0000259" key="3">
    <source>
        <dbReference type="Pfam" id="PF16422"/>
    </source>
</evidence>
<dbReference type="GO" id="GO:0006355">
    <property type="term" value="P:regulation of DNA-templated transcription"/>
    <property type="evidence" value="ECO:0007669"/>
    <property type="project" value="InterPro"/>
</dbReference>
<dbReference type="InterPro" id="IPR018350">
    <property type="entry name" value="Transcription_factor_COE_CS"/>
</dbReference>
<evidence type="ECO:0000256" key="2">
    <source>
        <dbReference type="RuleBase" id="RU004489"/>
    </source>
</evidence>
<dbReference type="Gene3D" id="2.60.40.3180">
    <property type="entry name" value="Transcription factor COE1, DNA-binding domain"/>
    <property type="match status" value="1"/>
</dbReference>
<dbReference type="PROSITE" id="PS01345">
    <property type="entry name" value="COE"/>
    <property type="match status" value="1"/>
</dbReference>
<keyword evidence="2" id="KW-0238">DNA-binding</keyword>
<keyword evidence="2" id="KW-0862">Zinc</keyword>
<keyword evidence="1 2" id="KW-0217">Developmental protein</keyword>
<organism evidence="4">
    <name type="scientific">Capra hircus</name>
    <name type="common">Goat</name>
    <dbReference type="NCBI Taxonomy" id="9925"/>
    <lineage>
        <taxon>Eukaryota</taxon>
        <taxon>Metazoa</taxon>
        <taxon>Chordata</taxon>
        <taxon>Craniata</taxon>
        <taxon>Vertebrata</taxon>
        <taxon>Euteleostomi</taxon>
        <taxon>Mammalia</taxon>
        <taxon>Eutheria</taxon>
        <taxon>Laurasiatheria</taxon>
        <taxon>Artiodactyla</taxon>
        <taxon>Ruminantia</taxon>
        <taxon>Pecora</taxon>
        <taxon>Bovidae</taxon>
        <taxon>Caprinae</taxon>
        <taxon>Capra</taxon>
    </lineage>
</organism>
<evidence type="ECO:0000313" key="4">
    <source>
        <dbReference type="Ensembl" id="ENSCHIP00010033190.1"/>
    </source>
</evidence>
<protein>
    <recommendedName>
        <fullName evidence="3">Transcription factor COE DNA-binding domain-containing protein</fullName>
    </recommendedName>
</protein>
<proteinExistence type="inferred from homology"/>
<dbReference type="InterPro" id="IPR032200">
    <property type="entry name" value="COE_DBD"/>
</dbReference>
<dbReference type="PANTHER" id="PTHR10747">
    <property type="entry name" value="TRANSCRIPTION FACTOR COE FAMILY MEMBER"/>
    <property type="match status" value="1"/>
</dbReference>
<keyword evidence="2" id="KW-0479">Metal-binding</keyword>
<dbReference type="AlphaFoldDB" id="A0A8C2RSM5"/>
<keyword evidence="2" id="KW-0539">Nucleus</keyword>
<reference evidence="4" key="2">
    <citation type="submission" date="2025-08" db="UniProtKB">
        <authorList>
            <consortium name="Ensembl"/>
        </authorList>
    </citation>
    <scope>IDENTIFICATION</scope>
</reference>
<dbReference type="FunFam" id="2.60.40.3180:FF:000002">
    <property type="entry name" value="transcription factor COE2 isoform X1"/>
    <property type="match status" value="1"/>
</dbReference>
<dbReference type="InterPro" id="IPR038173">
    <property type="entry name" value="COE_DBD_sf"/>
</dbReference>
<dbReference type="Ensembl" id="ENSCHIT00010046637.1">
    <property type="protein sequence ID" value="ENSCHIP00010033190.1"/>
    <property type="gene ID" value="ENSCHIG00010024640.1"/>
</dbReference>
<keyword evidence="2" id="KW-0804">Transcription</keyword>
<dbReference type="GO" id="GO:0003677">
    <property type="term" value="F:DNA binding"/>
    <property type="evidence" value="ECO:0007669"/>
    <property type="project" value="UniProtKB-KW"/>
</dbReference>
<comment type="subcellular location">
    <subcellularLocation>
        <location evidence="2">Nucleus</location>
    </subcellularLocation>
</comment>
<dbReference type="GO" id="GO:0005634">
    <property type="term" value="C:nucleus"/>
    <property type="evidence" value="ECO:0007669"/>
    <property type="project" value="UniProtKB-SubCell"/>
</dbReference>
<sequence>MFGIQDTLGRGPALKEKSLGAEMDSVRSWVRNVGVVDANVAAQSGVALSRAHFEKQPPSNLRKSNFFHFVLALYDRQGQPVEIERTAFVDFVENDKEQGNEKTNNGTHYKLQLLYSNGVRTEQDLYVRLIDSVTKQPIAYEGQNKNPEMCRVLLTHEVMCSRCCEKKSCGNRNETPSDPVIIDRMFSVTALCRHSPKPSSSMSSDWFEHSNILIQVGSSKFTSTSTGAGVYKRTFECGGLLVCALSFNCWASDLLIDPLDIKYWQDFSRYIALAFFIISKET</sequence>
<keyword evidence="2" id="KW-0805">Transcription regulation</keyword>
<keyword evidence="2" id="KW-0863">Zinc-finger</keyword>
<comment type="similarity">
    <text evidence="2">Belongs to the COE family.</text>
</comment>
<accession>A0A8C2RSM5</accession>
<dbReference type="GO" id="GO:0008270">
    <property type="term" value="F:zinc ion binding"/>
    <property type="evidence" value="ECO:0007669"/>
    <property type="project" value="UniProtKB-KW"/>
</dbReference>
<reference evidence="4" key="1">
    <citation type="submission" date="2019-03" db="EMBL/GenBank/DDBJ databases">
        <title>Genome sequencing and reference-guided assembly of Black Bengal Goat (Capra hircus).</title>
        <authorList>
            <person name="Siddiki A.Z."/>
            <person name="Baten A."/>
            <person name="Billah M."/>
            <person name="Alam M.A.U."/>
            <person name="Shawrob K.S.M."/>
            <person name="Saha S."/>
            <person name="Chowdhury M."/>
            <person name="Rahman A.H."/>
            <person name="Stear M."/>
            <person name="Miah G."/>
            <person name="Das G.B."/>
            <person name="Hossain M.M."/>
            <person name="Kumkum M."/>
            <person name="Islam M.S."/>
            <person name="Mollah A.M."/>
            <person name="Ahsan A."/>
            <person name="Tusar F."/>
            <person name="Khan M.K.I."/>
        </authorList>
    </citation>
    <scope>NUCLEOTIDE SEQUENCE [LARGE SCALE GENOMIC DNA]</scope>
</reference>